<dbReference type="Gene3D" id="3.30.530.20">
    <property type="match status" value="1"/>
</dbReference>
<evidence type="ECO:0000259" key="3">
    <source>
        <dbReference type="Pfam" id="PF11716"/>
    </source>
</evidence>
<evidence type="ECO:0000313" key="5">
    <source>
        <dbReference type="Proteomes" id="UP001500016"/>
    </source>
</evidence>
<dbReference type="NCBIfam" id="TIGR03086">
    <property type="entry name" value="TIGR03086 family metal-binding protein"/>
    <property type="match status" value="1"/>
</dbReference>
<evidence type="ECO:0000256" key="1">
    <source>
        <dbReference type="ARBA" id="ARBA00006817"/>
    </source>
</evidence>
<accession>A0ABN2VPY9</accession>
<evidence type="ECO:0008006" key="6">
    <source>
        <dbReference type="Google" id="ProtNLM"/>
    </source>
</evidence>
<dbReference type="InterPro" id="IPR023393">
    <property type="entry name" value="START-like_dom_sf"/>
</dbReference>
<dbReference type="Gene3D" id="1.20.120.450">
    <property type="entry name" value="dinb family like domain"/>
    <property type="match status" value="1"/>
</dbReference>
<dbReference type="SUPFAM" id="SSF109854">
    <property type="entry name" value="DinB/YfiT-like putative metalloenzymes"/>
    <property type="match status" value="1"/>
</dbReference>
<comment type="similarity">
    <text evidence="1">Belongs to the AHA1 family.</text>
</comment>
<sequence length="347" mass="38399">MNAPSTSTPPEATRIEADPALPTIVITREFDAPPARVFRAYTDPDLVVQWLGPRRLTMRIDRYEARTGGSYRYVHRAEDGTEFGFHGVFHEVRPDERIVQTFTFEGAPDSVSLETAVFEDLGGRTRLRATSLVESVETRDAMLSSGAAGGIREGHERLDALLRPSAAAEEHRRIADVFTERVRGVPEGAWENPAPCEGWAARDVVRHLVEWFPEFLKSGAGVELPKGPSVDEDPVAAWTVHREAVQALLDDPATAAKVLSNPHTGDVPLDQAVDRFYTADVFMHTWDLARATGQDERLDPDKCAQLLEGLRPLDDVLRSSGQYGPRTEAPEDADVQTRLLAFIGRKP</sequence>
<dbReference type="CDD" id="cd07826">
    <property type="entry name" value="SRPBCC_CalC_Aha1-like_9"/>
    <property type="match status" value="1"/>
</dbReference>
<reference evidence="4 5" key="1">
    <citation type="journal article" date="2019" name="Int. J. Syst. Evol. Microbiol.">
        <title>The Global Catalogue of Microorganisms (GCM) 10K type strain sequencing project: providing services to taxonomists for standard genome sequencing and annotation.</title>
        <authorList>
            <consortium name="The Broad Institute Genomics Platform"/>
            <consortium name="The Broad Institute Genome Sequencing Center for Infectious Disease"/>
            <person name="Wu L."/>
            <person name="Ma J."/>
        </authorList>
    </citation>
    <scope>NUCLEOTIDE SEQUENCE [LARGE SCALE GENOMIC DNA]</scope>
    <source>
        <strain evidence="4 5">JCM 15478</strain>
    </source>
</reference>
<name>A0ABN2VPY9_9ACTN</name>
<proteinExistence type="inferred from homology"/>
<protein>
    <recommendedName>
        <fullName evidence="6">TIGR03086 family protein</fullName>
    </recommendedName>
</protein>
<dbReference type="Pfam" id="PF11716">
    <property type="entry name" value="MDMPI_N"/>
    <property type="match status" value="1"/>
</dbReference>
<evidence type="ECO:0000313" key="4">
    <source>
        <dbReference type="EMBL" id="GAA2069109.1"/>
    </source>
</evidence>
<dbReference type="EMBL" id="BAAAPE010000005">
    <property type="protein sequence ID" value="GAA2069109.1"/>
    <property type="molecule type" value="Genomic_DNA"/>
</dbReference>
<dbReference type="InterPro" id="IPR017517">
    <property type="entry name" value="Maleyloyr_isom"/>
</dbReference>
<evidence type="ECO:0000259" key="2">
    <source>
        <dbReference type="Pfam" id="PF08327"/>
    </source>
</evidence>
<keyword evidence="5" id="KW-1185">Reference proteome</keyword>
<dbReference type="InterPro" id="IPR013538">
    <property type="entry name" value="ASHA1/2-like_C"/>
</dbReference>
<organism evidence="4 5">
    <name type="scientific">Streptomyces albiaxialis</name>
    <dbReference type="NCBI Taxonomy" id="329523"/>
    <lineage>
        <taxon>Bacteria</taxon>
        <taxon>Bacillati</taxon>
        <taxon>Actinomycetota</taxon>
        <taxon>Actinomycetes</taxon>
        <taxon>Kitasatosporales</taxon>
        <taxon>Streptomycetaceae</taxon>
        <taxon>Streptomyces</taxon>
    </lineage>
</organism>
<dbReference type="Proteomes" id="UP001500016">
    <property type="component" value="Unassembled WGS sequence"/>
</dbReference>
<dbReference type="InterPro" id="IPR034660">
    <property type="entry name" value="DinB/YfiT-like"/>
</dbReference>
<dbReference type="RefSeq" id="WP_344525933.1">
    <property type="nucleotide sequence ID" value="NZ_BAAAPE010000005.1"/>
</dbReference>
<dbReference type="InterPro" id="IPR024344">
    <property type="entry name" value="MDMPI_metal-binding"/>
</dbReference>
<dbReference type="InterPro" id="IPR017520">
    <property type="entry name" value="CHP03086"/>
</dbReference>
<feature type="domain" description="Activator of Hsp90 ATPase homologue 1/2-like C-terminal" evidence="2">
    <location>
        <begin position="31"/>
        <end position="162"/>
    </location>
</feature>
<gene>
    <name evidence="4" type="ORF">GCM10009801_18250</name>
</gene>
<feature type="domain" description="Mycothiol-dependent maleylpyruvate isomerase metal-binding" evidence="3">
    <location>
        <begin position="172"/>
        <end position="289"/>
    </location>
</feature>
<comment type="caution">
    <text evidence="4">The sequence shown here is derived from an EMBL/GenBank/DDBJ whole genome shotgun (WGS) entry which is preliminary data.</text>
</comment>
<dbReference type="Pfam" id="PF08327">
    <property type="entry name" value="AHSA1"/>
    <property type="match status" value="1"/>
</dbReference>
<dbReference type="SUPFAM" id="SSF55961">
    <property type="entry name" value="Bet v1-like"/>
    <property type="match status" value="1"/>
</dbReference>
<dbReference type="NCBIfam" id="TIGR03083">
    <property type="entry name" value="maleylpyruvate isomerase family mycothiol-dependent enzyme"/>
    <property type="match status" value="1"/>
</dbReference>